<gene>
    <name evidence="10" type="ORF">B8V81_2943</name>
</gene>
<feature type="transmembrane region" description="Helical" evidence="8">
    <location>
        <begin position="121"/>
        <end position="138"/>
    </location>
</feature>
<organism evidence="10 11">
    <name type="scientific">Paenibacillus pasadenensis</name>
    <dbReference type="NCBI Taxonomy" id="217090"/>
    <lineage>
        <taxon>Bacteria</taxon>
        <taxon>Bacillati</taxon>
        <taxon>Bacillota</taxon>
        <taxon>Bacilli</taxon>
        <taxon>Bacillales</taxon>
        <taxon>Paenibacillaceae</taxon>
        <taxon>Paenibacillus</taxon>
    </lineage>
</organism>
<dbReference type="PANTHER" id="PTHR23502:SF132">
    <property type="entry name" value="POLYAMINE TRANSPORTER 2-RELATED"/>
    <property type="match status" value="1"/>
</dbReference>
<evidence type="ECO:0000256" key="1">
    <source>
        <dbReference type="ARBA" id="ARBA00004651"/>
    </source>
</evidence>
<protein>
    <recommendedName>
        <fullName evidence="8">Bcr/CflA family efflux transporter</fullName>
    </recommendedName>
</protein>
<evidence type="ECO:0000256" key="2">
    <source>
        <dbReference type="ARBA" id="ARBA00006236"/>
    </source>
</evidence>
<feature type="transmembrane region" description="Helical" evidence="8">
    <location>
        <begin position="353"/>
        <end position="372"/>
    </location>
</feature>
<feature type="transmembrane region" description="Helical" evidence="8">
    <location>
        <begin position="268"/>
        <end position="289"/>
    </location>
</feature>
<evidence type="ECO:0000256" key="8">
    <source>
        <dbReference type="RuleBase" id="RU365088"/>
    </source>
</evidence>
<feature type="transmembrane region" description="Helical" evidence="8">
    <location>
        <begin position="93"/>
        <end position="115"/>
    </location>
</feature>
<feature type="transmembrane region" description="Helical" evidence="8">
    <location>
        <begin position="230"/>
        <end position="248"/>
    </location>
</feature>
<proteinExistence type="inferred from homology"/>
<dbReference type="Gene3D" id="1.20.1720.10">
    <property type="entry name" value="Multidrug resistance protein D"/>
    <property type="match status" value="1"/>
</dbReference>
<comment type="subcellular location">
    <subcellularLocation>
        <location evidence="1 8">Cell membrane</location>
        <topology evidence="1 8">Multi-pass membrane protein</topology>
    </subcellularLocation>
</comment>
<dbReference type="AlphaFoldDB" id="A0A2N5N2F9"/>
<sequence length="412" mass="42275">MNPSNPPNPAEASVAASAPASRNWGLAVMLGSLTAIGPFSLDMYLPALPELTRDLGASESLGQLSLTACLVGLAAGQLLAGPLSDAIGRRRPLLLALGIYAAASLLCALSPTIGMLLLCRLVQGLSGAAGIVIARAVVRDLYSGREMTRFFSRLMLINGAAPILAPIFGAQLLRFTDWRGTFYFLTVLGVLLLVSAALALPETLPRERRTTGGLGQTLGNFGHFLRDRSFMGVVLTMSLVSGAMFAYISGSTFVLQGVYGVSSSAYGFIFAANGIGIILASQLTGRLVLRYSTERLLRTGVWFAMAGGASLLLSALLDLGLWAVLASLFVVVSSVGIVGTCASSLAMENAGQAAGSASALLGMLQFLTGALASPLSGLGGVSSALPLALVIAGAQALALLAMAALLGRRRAA</sequence>
<name>A0A2N5N2F9_9BACL</name>
<feature type="transmembrane region" description="Helical" evidence="8">
    <location>
        <begin position="181"/>
        <end position="200"/>
    </location>
</feature>
<dbReference type="CDD" id="cd17320">
    <property type="entry name" value="MFS_MdfA_MDR_like"/>
    <property type="match status" value="1"/>
</dbReference>
<dbReference type="InterPro" id="IPR011701">
    <property type="entry name" value="MFS"/>
</dbReference>
<feature type="transmembrane region" description="Helical" evidence="8">
    <location>
        <begin position="61"/>
        <end position="81"/>
    </location>
</feature>
<dbReference type="Pfam" id="PF07690">
    <property type="entry name" value="MFS_1"/>
    <property type="match status" value="1"/>
</dbReference>
<keyword evidence="11" id="KW-1185">Reference proteome</keyword>
<keyword evidence="3 8" id="KW-0813">Transport</keyword>
<feature type="transmembrane region" description="Helical" evidence="8">
    <location>
        <begin position="384"/>
        <end position="406"/>
    </location>
</feature>
<keyword evidence="4 8" id="KW-1003">Cell membrane</keyword>
<dbReference type="GO" id="GO:0005886">
    <property type="term" value="C:plasma membrane"/>
    <property type="evidence" value="ECO:0007669"/>
    <property type="project" value="UniProtKB-SubCell"/>
</dbReference>
<evidence type="ECO:0000256" key="4">
    <source>
        <dbReference type="ARBA" id="ARBA00022475"/>
    </source>
</evidence>
<reference evidence="10 11" key="1">
    <citation type="submission" date="2017-05" db="EMBL/GenBank/DDBJ databases">
        <title>Functional genome analysis of Paenibacillus pasadenensis strain R16: insights on endophytic life style and antifungal activity.</title>
        <authorList>
            <person name="Passera A."/>
            <person name="Marcolungo L."/>
            <person name="Casati P."/>
            <person name="Brasca M."/>
            <person name="Quaglino F."/>
            <person name="Delledonne M."/>
        </authorList>
    </citation>
    <scope>NUCLEOTIDE SEQUENCE [LARGE SCALE GENOMIC DNA]</scope>
    <source>
        <strain evidence="10 11">R16</strain>
    </source>
</reference>
<dbReference type="FunFam" id="1.20.1720.10:FF:000005">
    <property type="entry name" value="Bcr/CflA family efflux transporter"/>
    <property type="match status" value="1"/>
</dbReference>
<accession>A0A2N5N2F9</accession>
<dbReference type="InterPro" id="IPR004812">
    <property type="entry name" value="Efflux_drug-R_Bcr/CmlA"/>
</dbReference>
<evidence type="ECO:0000256" key="6">
    <source>
        <dbReference type="ARBA" id="ARBA00022989"/>
    </source>
</evidence>
<keyword evidence="5 8" id="KW-0812">Transmembrane</keyword>
<comment type="caution">
    <text evidence="10">The sequence shown here is derived from an EMBL/GenBank/DDBJ whole genome shotgun (WGS) entry which is preliminary data.</text>
</comment>
<dbReference type="EMBL" id="NFEZ01000004">
    <property type="protein sequence ID" value="PLT44512.1"/>
    <property type="molecule type" value="Genomic_DNA"/>
</dbReference>
<dbReference type="InterPro" id="IPR005829">
    <property type="entry name" value="Sugar_transporter_CS"/>
</dbReference>
<dbReference type="InterPro" id="IPR036259">
    <property type="entry name" value="MFS_trans_sf"/>
</dbReference>
<dbReference type="SUPFAM" id="SSF103473">
    <property type="entry name" value="MFS general substrate transporter"/>
    <property type="match status" value="1"/>
</dbReference>
<dbReference type="GO" id="GO:1990961">
    <property type="term" value="P:xenobiotic detoxification by transmembrane export across the plasma membrane"/>
    <property type="evidence" value="ECO:0007669"/>
    <property type="project" value="InterPro"/>
</dbReference>
<evidence type="ECO:0000313" key="10">
    <source>
        <dbReference type="EMBL" id="PLT44512.1"/>
    </source>
</evidence>
<dbReference type="PROSITE" id="PS50850">
    <property type="entry name" value="MFS"/>
    <property type="match status" value="1"/>
</dbReference>
<comment type="similarity">
    <text evidence="2 8">Belongs to the major facilitator superfamily. Bcr/CmlA family.</text>
</comment>
<keyword evidence="6 8" id="KW-1133">Transmembrane helix</keyword>
<feature type="transmembrane region" description="Helical" evidence="8">
    <location>
        <begin position="150"/>
        <end position="169"/>
    </location>
</feature>
<evidence type="ECO:0000313" key="11">
    <source>
        <dbReference type="Proteomes" id="UP000234789"/>
    </source>
</evidence>
<feature type="domain" description="Major facilitator superfamily (MFS) profile" evidence="9">
    <location>
        <begin position="26"/>
        <end position="410"/>
    </location>
</feature>
<dbReference type="GO" id="GO:0042910">
    <property type="term" value="F:xenobiotic transmembrane transporter activity"/>
    <property type="evidence" value="ECO:0007669"/>
    <property type="project" value="InterPro"/>
</dbReference>
<evidence type="ECO:0000256" key="3">
    <source>
        <dbReference type="ARBA" id="ARBA00022448"/>
    </source>
</evidence>
<evidence type="ECO:0000256" key="7">
    <source>
        <dbReference type="ARBA" id="ARBA00023136"/>
    </source>
</evidence>
<dbReference type="PROSITE" id="PS00216">
    <property type="entry name" value="SUGAR_TRANSPORT_1"/>
    <property type="match status" value="1"/>
</dbReference>
<feature type="transmembrane region" description="Helical" evidence="8">
    <location>
        <begin position="24"/>
        <end position="41"/>
    </location>
</feature>
<dbReference type="NCBIfam" id="TIGR00710">
    <property type="entry name" value="efflux_Bcr_CflA"/>
    <property type="match status" value="1"/>
</dbReference>
<dbReference type="Proteomes" id="UP000234789">
    <property type="component" value="Unassembled WGS sequence"/>
</dbReference>
<dbReference type="PANTHER" id="PTHR23502">
    <property type="entry name" value="MAJOR FACILITATOR SUPERFAMILY"/>
    <property type="match status" value="1"/>
</dbReference>
<feature type="transmembrane region" description="Helical" evidence="8">
    <location>
        <begin position="296"/>
        <end position="316"/>
    </location>
</feature>
<evidence type="ECO:0000256" key="5">
    <source>
        <dbReference type="ARBA" id="ARBA00022692"/>
    </source>
</evidence>
<feature type="transmembrane region" description="Helical" evidence="8">
    <location>
        <begin position="322"/>
        <end position="346"/>
    </location>
</feature>
<dbReference type="RefSeq" id="WP_244912767.1">
    <property type="nucleotide sequence ID" value="NZ_NFEZ01000004.1"/>
</dbReference>
<dbReference type="InterPro" id="IPR020846">
    <property type="entry name" value="MFS_dom"/>
</dbReference>
<keyword evidence="7 8" id="KW-0472">Membrane</keyword>
<evidence type="ECO:0000259" key="9">
    <source>
        <dbReference type="PROSITE" id="PS50850"/>
    </source>
</evidence>